<organism evidence="1 2">
    <name type="scientific">Brassica rapa subsp. trilocularis</name>
    <dbReference type="NCBI Taxonomy" id="1813537"/>
    <lineage>
        <taxon>Eukaryota</taxon>
        <taxon>Viridiplantae</taxon>
        <taxon>Streptophyta</taxon>
        <taxon>Embryophyta</taxon>
        <taxon>Tracheophyta</taxon>
        <taxon>Spermatophyta</taxon>
        <taxon>Magnoliopsida</taxon>
        <taxon>eudicotyledons</taxon>
        <taxon>Gunneridae</taxon>
        <taxon>Pentapetalae</taxon>
        <taxon>rosids</taxon>
        <taxon>malvids</taxon>
        <taxon>Brassicales</taxon>
        <taxon>Brassicaceae</taxon>
        <taxon>Brassiceae</taxon>
        <taxon>Brassica</taxon>
    </lineage>
</organism>
<name>A0ABQ7NVD5_BRACM</name>
<reference evidence="1 2" key="1">
    <citation type="submission" date="2021-03" db="EMBL/GenBank/DDBJ databases">
        <authorList>
            <person name="King G.J."/>
            <person name="Bancroft I."/>
            <person name="Baten A."/>
            <person name="Bloomfield J."/>
            <person name="Borpatragohain P."/>
            <person name="He Z."/>
            <person name="Irish N."/>
            <person name="Irwin J."/>
            <person name="Liu K."/>
            <person name="Mauleon R.P."/>
            <person name="Moore J."/>
            <person name="Morris R."/>
            <person name="Ostergaard L."/>
            <person name="Wang B."/>
            <person name="Wells R."/>
        </authorList>
    </citation>
    <scope>NUCLEOTIDE SEQUENCE [LARGE SCALE GENOMIC DNA]</scope>
    <source>
        <strain evidence="1">R-o-18</strain>
        <tissue evidence="1">Leaf</tissue>
    </source>
</reference>
<feature type="non-terminal residue" evidence="1">
    <location>
        <position position="1"/>
    </location>
</feature>
<gene>
    <name evidence="1" type="primary">A01g505610.1_BraROA</name>
    <name evidence="1" type="ORF">IGI04_002385</name>
</gene>
<sequence>VTALQALEYKWVMPEREREIVASVEAARGSNRLPDLKNLHQWNKKYLILEELQIRIVNKFTKPKDINALDAANKLAVVEYVDHIFKFYKSIIEEEGRDYMGSQPGLNITMRSILIVDMVRGVTVYENPFYVSPNQIRALEKRNKAGNFAKKIKEERCLNSLTH</sequence>
<dbReference type="EMBL" id="JADBGQ010000001">
    <property type="protein sequence ID" value="KAG5414818.1"/>
    <property type="molecule type" value="Genomic_DNA"/>
</dbReference>
<evidence type="ECO:0000313" key="1">
    <source>
        <dbReference type="EMBL" id="KAG5414818.1"/>
    </source>
</evidence>
<accession>A0ABQ7NVD5</accession>
<protein>
    <submittedName>
        <fullName evidence="1">Uncharacterized protein</fullName>
    </submittedName>
</protein>
<keyword evidence="2" id="KW-1185">Reference proteome</keyword>
<evidence type="ECO:0000313" key="2">
    <source>
        <dbReference type="Proteomes" id="UP000823674"/>
    </source>
</evidence>
<dbReference type="Proteomes" id="UP000823674">
    <property type="component" value="Chromosome A01"/>
</dbReference>
<proteinExistence type="predicted"/>
<comment type="caution">
    <text evidence="1">The sequence shown here is derived from an EMBL/GenBank/DDBJ whole genome shotgun (WGS) entry which is preliminary data.</text>
</comment>